<dbReference type="HOGENOM" id="CLU_3053579_0_0_1"/>
<reference evidence="2" key="1">
    <citation type="journal article" date="2013" name="Nat. Commun.">
        <title>Whole-genome sequencing of Oryza brachyantha reveals mechanisms underlying Oryza genome evolution.</title>
        <authorList>
            <person name="Chen J."/>
            <person name="Huang Q."/>
            <person name="Gao D."/>
            <person name="Wang J."/>
            <person name="Lang Y."/>
            <person name="Liu T."/>
            <person name="Li B."/>
            <person name="Bai Z."/>
            <person name="Luis Goicoechea J."/>
            <person name="Liang C."/>
            <person name="Chen C."/>
            <person name="Zhang W."/>
            <person name="Sun S."/>
            <person name="Liao Y."/>
            <person name="Zhang X."/>
            <person name="Yang L."/>
            <person name="Song C."/>
            <person name="Wang M."/>
            <person name="Shi J."/>
            <person name="Liu G."/>
            <person name="Liu J."/>
            <person name="Zhou H."/>
            <person name="Zhou W."/>
            <person name="Yu Q."/>
            <person name="An N."/>
            <person name="Chen Y."/>
            <person name="Cai Q."/>
            <person name="Wang B."/>
            <person name="Liu B."/>
            <person name="Min J."/>
            <person name="Huang Y."/>
            <person name="Wu H."/>
            <person name="Li Z."/>
            <person name="Zhang Y."/>
            <person name="Yin Y."/>
            <person name="Song W."/>
            <person name="Jiang J."/>
            <person name="Jackson S.A."/>
            <person name="Wing R.A."/>
            <person name="Wang J."/>
            <person name="Chen M."/>
        </authorList>
    </citation>
    <scope>NUCLEOTIDE SEQUENCE [LARGE SCALE GENOMIC DNA]</scope>
    <source>
        <strain evidence="2">cv. IRGC 101232</strain>
    </source>
</reference>
<dbReference type="Gramene" id="OB03G40980.1">
    <property type="protein sequence ID" value="OB03G40980.1"/>
    <property type="gene ID" value="OB03G40980"/>
</dbReference>
<reference evidence="2" key="2">
    <citation type="submission" date="2013-04" db="UniProtKB">
        <authorList>
            <consortium name="EnsemblPlants"/>
        </authorList>
    </citation>
    <scope>IDENTIFICATION</scope>
</reference>
<dbReference type="Proteomes" id="UP000006038">
    <property type="component" value="Chromosome 3"/>
</dbReference>
<name>J3LSS2_ORYBR</name>
<evidence type="ECO:0000313" key="3">
    <source>
        <dbReference type="Proteomes" id="UP000006038"/>
    </source>
</evidence>
<keyword evidence="3" id="KW-1185">Reference proteome</keyword>
<sequence>MGPCSSASYKGVGKILKLSIIDSSPSCRNCVPCSPHSPHQREEQLNHSLTHSLE</sequence>
<dbReference type="EnsemblPlants" id="OB03G40980.1">
    <property type="protein sequence ID" value="OB03G40980.1"/>
    <property type="gene ID" value="OB03G40980"/>
</dbReference>
<evidence type="ECO:0000313" key="2">
    <source>
        <dbReference type="EnsemblPlants" id="OB03G40980.1"/>
    </source>
</evidence>
<feature type="region of interest" description="Disordered" evidence="1">
    <location>
        <begin position="35"/>
        <end position="54"/>
    </location>
</feature>
<protein>
    <submittedName>
        <fullName evidence="2">Uncharacterized protein</fullName>
    </submittedName>
</protein>
<evidence type="ECO:0000256" key="1">
    <source>
        <dbReference type="SAM" id="MobiDB-lite"/>
    </source>
</evidence>
<proteinExistence type="predicted"/>
<organism evidence="2">
    <name type="scientific">Oryza brachyantha</name>
    <name type="common">malo sina</name>
    <dbReference type="NCBI Taxonomy" id="4533"/>
    <lineage>
        <taxon>Eukaryota</taxon>
        <taxon>Viridiplantae</taxon>
        <taxon>Streptophyta</taxon>
        <taxon>Embryophyta</taxon>
        <taxon>Tracheophyta</taxon>
        <taxon>Spermatophyta</taxon>
        <taxon>Magnoliopsida</taxon>
        <taxon>Liliopsida</taxon>
        <taxon>Poales</taxon>
        <taxon>Poaceae</taxon>
        <taxon>BOP clade</taxon>
        <taxon>Oryzoideae</taxon>
        <taxon>Oryzeae</taxon>
        <taxon>Oryzinae</taxon>
        <taxon>Oryza</taxon>
    </lineage>
</organism>
<accession>J3LSS2</accession>
<dbReference type="AlphaFoldDB" id="J3LSS2"/>